<dbReference type="Proteomes" id="UP000471640">
    <property type="component" value="Unassembled WGS sequence"/>
</dbReference>
<keyword evidence="3" id="KW-1185">Reference proteome</keyword>
<reference evidence="3" key="1">
    <citation type="journal article" date="2020" name="Microbiol. Resour. Announc.">
        <title>Draft Genome Sequences of Thiorhodococcus mannitoliphagus and Thiorhodococcus minor, Purple Sulfur Photosynthetic Bacteria in the Gammaproteobacterial Family Chromatiaceae.</title>
        <authorList>
            <person name="Aviles F.A."/>
            <person name="Meyer T.E."/>
            <person name="Kyndt J.A."/>
        </authorList>
    </citation>
    <scope>NUCLEOTIDE SEQUENCE [LARGE SCALE GENOMIC DNA]</scope>
    <source>
        <strain evidence="3">DSM 18266</strain>
    </source>
</reference>
<keyword evidence="1" id="KW-0472">Membrane</keyword>
<evidence type="ECO:0000313" key="2">
    <source>
        <dbReference type="EMBL" id="NEX23483.1"/>
    </source>
</evidence>
<comment type="caution">
    <text evidence="2">The sequence shown here is derived from an EMBL/GenBank/DDBJ whole genome shotgun (WGS) entry which is preliminary data.</text>
</comment>
<organism evidence="2 3">
    <name type="scientific">Thiorhodococcus mannitoliphagus</name>
    <dbReference type="NCBI Taxonomy" id="329406"/>
    <lineage>
        <taxon>Bacteria</taxon>
        <taxon>Pseudomonadati</taxon>
        <taxon>Pseudomonadota</taxon>
        <taxon>Gammaproteobacteria</taxon>
        <taxon>Chromatiales</taxon>
        <taxon>Chromatiaceae</taxon>
        <taxon>Thiorhodococcus</taxon>
    </lineage>
</organism>
<dbReference type="AlphaFoldDB" id="A0A6P1E2Q5"/>
<evidence type="ECO:0000313" key="3">
    <source>
        <dbReference type="Proteomes" id="UP000471640"/>
    </source>
</evidence>
<gene>
    <name evidence="2" type="ORF">G3480_24875</name>
</gene>
<evidence type="ECO:0000256" key="1">
    <source>
        <dbReference type="SAM" id="Phobius"/>
    </source>
</evidence>
<sequence>MHADLTPLAPWSEANGWLGVVSGETLTVGCLLSGLLGLLTWLVLAWRRGQRPPVSSRSVE</sequence>
<name>A0A6P1E2Q5_9GAMM</name>
<protein>
    <submittedName>
        <fullName evidence="2">Uncharacterized protein</fullName>
    </submittedName>
</protein>
<keyword evidence="1" id="KW-0812">Transmembrane</keyword>
<dbReference type="EMBL" id="JAAIJR010000213">
    <property type="protein sequence ID" value="NEX23483.1"/>
    <property type="molecule type" value="Genomic_DNA"/>
</dbReference>
<reference evidence="2 3" key="2">
    <citation type="submission" date="2020-02" db="EMBL/GenBank/DDBJ databases">
        <title>Genome sequences of Thiorhodococcus mannitoliphagus and Thiorhodococcus minor, purple sulfur photosynthetic bacteria in the gammaproteobacterial family, Chromatiaceae.</title>
        <authorList>
            <person name="Aviles F.A."/>
            <person name="Meyer T.E."/>
            <person name="Kyndt J.A."/>
        </authorList>
    </citation>
    <scope>NUCLEOTIDE SEQUENCE [LARGE SCALE GENOMIC DNA]</scope>
    <source>
        <strain evidence="2 3">DSM 18266</strain>
    </source>
</reference>
<feature type="transmembrane region" description="Helical" evidence="1">
    <location>
        <begin position="26"/>
        <end position="46"/>
    </location>
</feature>
<keyword evidence="1" id="KW-1133">Transmembrane helix</keyword>
<accession>A0A6P1E2Q5</accession>
<proteinExistence type="predicted"/>
<dbReference type="RefSeq" id="WP_164656913.1">
    <property type="nucleotide sequence ID" value="NZ_JAAIJR010000213.1"/>
</dbReference>